<evidence type="ECO:0000313" key="1">
    <source>
        <dbReference type="EMBL" id="SVC81133.1"/>
    </source>
</evidence>
<dbReference type="AlphaFoldDB" id="A0A382Q6B6"/>
<organism evidence="1">
    <name type="scientific">marine metagenome</name>
    <dbReference type="NCBI Taxonomy" id="408172"/>
    <lineage>
        <taxon>unclassified sequences</taxon>
        <taxon>metagenomes</taxon>
        <taxon>ecological metagenomes</taxon>
    </lineage>
</organism>
<dbReference type="EMBL" id="UINC01112295">
    <property type="protein sequence ID" value="SVC81133.1"/>
    <property type="molecule type" value="Genomic_DNA"/>
</dbReference>
<gene>
    <name evidence="1" type="ORF">METZ01_LOCUS333987</name>
</gene>
<name>A0A382Q6B6_9ZZZZ</name>
<accession>A0A382Q6B6</accession>
<protein>
    <submittedName>
        <fullName evidence="1">Uncharacterized protein</fullName>
    </submittedName>
</protein>
<reference evidence="1" key="1">
    <citation type="submission" date="2018-05" db="EMBL/GenBank/DDBJ databases">
        <authorList>
            <person name="Lanie J.A."/>
            <person name="Ng W.-L."/>
            <person name="Kazmierczak K.M."/>
            <person name="Andrzejewski T.M."/>
            <person name="Davidsen T.M."/>
            <person name="Wayne K.J."/>
            <person name="Tettelin H."/>
            <person name="Glass J.I."/>
            <person name="Rusch D."/>
            <person name="Podicherti R."/>
            <person name="Tsui H.-C.T."/>
            <person name="Winkler M.E."/>
        </authorList>
    </citation>
    <scope>NUCLEOTIDE SEQUENCE</scope>
</reference>
<sequence>MFKDGLHICASVHGWRFDYGKILTKSHVTFGMFPAFREPPY</sequence>
<proteinExistence type="predicted"/>